<dbReference type="PANTHER" id="PTHR30537:SF32">
    <property type="entry name" value="HTH-TYPE TRANSCRIPTIONAL REGULATOR DSDC"/>
    <property type="match status" value="1"/>
</dbReference>
<reference evidence="6 7" key="1">
    <citation type="submission" date="2024-10" db="EMBL/GenBank/DDBJ databases">
        <authorList>
            <person name="Yibar A."/>
            <person name="Saticioglu I.B."/>
            <person name="Duman M."/>
            <person name="Ajmi N."/>
            <person name="Gurler F."/>
            <person name="Ay H."/>
            <person name="Onuk E."/>
            <person name="Guler S."/>
            <person name="Romalde J.L."/>
        </authorList>
    </citation>
    <scope>NUCLEOTIDE SEQUENCE [LARGE SCALE GENOMIC DNA]</scope>
    <source>
        <strain evidence="6 7">14-MA-B</strain>
    </source>
</reference>
<dbReference type="Gene3D" id="3.40.190.10">
    <property type="entry name" value="Periplasmic binding protein-like II"/>
    <property type="match status" value="2"/>
</dbReference>
<evidence type="ECO:0000256" key="1">
    <source>
        <dbReference type="ARBA" id="ARBA00009437"/>
    </source>
</evidence>
<sequence>MKLPPLEAVRYFEVSARHLSFTLAAEELFVSQSAVSQKVILLEERLGYKLFERKPRQLTLTEKGKQLFPVVNEALNQLHDGFNNLQALSNTRAIQVYCMPSFATQWLMPLLSQFKATHPHIELNLVADIKEPTFNSDRLDIAINHGFGDKPQMIQKELLRDYIYPVATPEMIETYQLHDLNNLNKVTLLHDSVPQAKLSTSWQKWLLDNNIKHVDARNGYRYNQADLIISAAQSGQGVALARHVLVAKKVATGKLLPLINDVTPDQSVYLTYLKKWSENPEMIFFIKWLEGKSREFEYNYHVNRLVLNQEINKDVLCAH</sequence>
<dbReference type="Pfam" id="PF03466">
    <property type="entry name" value="LysR_substrate"/>
    <property type="match status" value="1"/>
</dbReference>
<dbReference type="RefSeq" id="WP_394607200.1">
    <property type="nucleotide sequence ID" value="NZ_JBIHSJ010000001.1"/>
</dbReference>
<comment type="caution">
    <text evidence="6">The sequence shown here is derived from an EMBL/GenBank/DDBJ whole genome shotgun (WGS) entry which is preliminary data.</text>
</comment>
<dbReference type="SUPFAM" id="SSF53850">
    <property type="entry name" value="Periplasmic binding protein-like II"/>
    <property type="match status" value="1"/>
</dbReference>
<name>A0ABW7IS37_9VIBR</name>
<dbReference type="CDD" id="cd08432">
    <property type="entry name" value="PBP2_GcdR_TrpI_HvrB_AmpR_like"/>
    <property type="match status" value="1"/>
</dbReference>
<dbReference type="PROSITE" id="PS50931">
    <property type="entry name" value="HTH_LYSR"/>
    <property type="match status" value="1"/>
</dbReference>
<dbReference type="InterPro" id="IPR058163">
    <property type="entry name" value="LysR-type_TF_proteobact-type"/>
</dbReference>
<dbReference type="PRINTS" id="PR00039">
    <property type="entry name" value="HTHLYSR"/>
</dbReference>
<keyword evidence="7" id="KW-1185">Reference proteome</keyword>
<dbReference type="InterPro" id="IPR000847">
    <property type="entry name" value="LysR_HTH_N"/>
</dbReference>
<evidence type="ECO:0000256" key="2">
    <source>
        <dbReference type="ARBA" id="ARBA00023015"/>
    </source>
</evidence>
<dbReference type="PANTHER" id="PTHR30537">
    <property type="entry name" value="HTH-TYPE TRANSCRIPTIONAL REGULATOR"/>
    <property type="match status" value="1"/>
</dbReference>
<evidence type="ECO:0000256" key="3">
    <source>
        <dbReference type="ARBA" id="ARBA00023125"/>
    </source>
</evidence>
<gene>
    <name evidence="6" type="ORF">ACGRQ9_01910</name>
</gene>
<evidence type="ECO:0000313" key="6">
    <source>
        <dbReference type="EMBL" id="MFH0264292.1"/>
    </source>
</evidence>
<dbReference type="SUPFAM" id="SSF46785">
    <property type="entry name" value="Winged helix' DNA-binding domain"/>
    <property type="match status" value="1"/>
</dbReference>
<organism evidence="6 7">
    <name type="scientific">Vibrio rumoiensis</name>
    <dbReference type="NCBI Taxonomy" id="76258"/>
    <lineage>
        <taxon>Bacteria</taxon>
        <taxon>Pseudomonadati</taxon>
        <taxon>Pseudomonadota</taxon>
        <taxon>Gammaproteobacteria</taxon>
        <taxon>Vibrionales</taxon>
        <taxon>Vibrionaceae</taxon>
        <taxon>Vibrio</taxon>
    </lineage>
</organism>
<dbReference type="Pfam" id="PF00126">
    <property type="entry name" value="HTH_1"/>
    <property type="match status" value="1"/>
</dbReference>
<evidence type="ECO:0000259" key="5">
    <source>
        <dbReference type="PROSITE" id="PS50931"/>
    </source>
</evidence>
<dbReference type="Proteomes" id="UP001607151">
    <property type="component" value="Unassembled WGS sequence"/>
</dbReference>
<accession>A0ABW7IS37</accession>
<keyword evidence="2" id="KW-0805">Transcription regulation</keyword>
<feature type="domain" description="HTH lysR-type" evidence="5">
    <location>
        <begin position="4"/>
        <end position="61"/>
    </location>
</feature>
<comment type="similarity">
    <text evidence="1">Belongs to the LysR transcriptional regulatory family.</text>
</comment>
<protein>
    <submittedName>
        <fullName evidence="6">LysR substrate-binding domain-containing protein</fullName>
    </submittedName>
</protein>
<dbReference type="InterPro" id="IPR005119">
    <property type="entry name" value="LysR_subst-bd"/>
</dbReference>
<keyword evidence="3" id="KW-0238">DNA-binding</keyword>
<keyword evidence="4" id="KW-0804">Transcription</keyword>
<dbReference type="InterPro" id="IPR036390">
    <property type="entry name" value="WH_DNA-bd_sf"/>
</dbReference>
<proteinExistence type="inferred from homology"/>
<dbReference type="EMBL" id="JBIHSN010000002">
    <property type="protein sequence ID" value="MFH0264292.1"/>
    <property type="molecule type" value="Genomic_DNA"/>
</dbReference>
<evidence type="ECO:0000256" key="4">
    <source>
        <dbReference type="ARBA" id="ARBA00023163"/>
    </source>
</evidence>
<dbReference type="Gene3D" id="1.10.10.10">
    <property type="entry name" value="Winged helix-like DNA-binding domain superfamily/Winged helix DNA-binding domain"/>
    <property type="match status" value="1"/>
</dbReference>
<dbReference type="InterPro" id="IPR036388">
    <property type="entry name" value="WH-like_DNA-bd_sf"/>
</dbReference>
<evidence type="ECO:0000313" key="7">
    <source>
        <dbReference type="Proteomes" id="UP001607151"/>
    </source>
</evidence>